<dbReference type="SUPFAM" id="SSF50978">
    <property type="entry name" value="WD40 repeat-like"/>
    <property type="match status" value="1"/>
</dbReference>
<feature type="region of interest" description="Disordered" evidence="6">
    <location>
        <begin position="2067"/>
        <end position="2121"/>
    </location>
</feature>
<dbReference type="InterPro" id="IPR015943">
    <property type="entry name" value="WD40/YVTN_repeat-like_dom_sf"/>
</dbReference>
<gene>
    <name evidence="8" type="ORF">BCR36DRAFT_408303</name>
</gene>
<reference evidence="8 9" key="1">
    <citation type="submission" date="2016-08" db="EMBL/GenBank/DDBJ databases">
        <title>Genomes of anaerobic fungi encode conserved fungal cellulosomes for biomass hydrolysis.</title>
        <authorList>
            <consortium name="DOE Joint Genome Institute"/>
            <person name="Haitjema C.H."/>
            <person name="Gilmore S.P."/>
            <person name="Henske J.K."/>
            <person name="Solomon K.V."/>
            <person name="De Groot R."/>
            <person name="Kuo A."/>
            <person name="Mondo S.J."/>
            <person name="Salamov A.A."/>
            <person name="Labutti K."/>
            <person name="Zhao Z."/>
            <person name="Chiniquy J."/>
            <person name="Barry K."/>
            <person name="Brewer H.M."/>
            <person name="Purvine S.O."/>
            <person name="Wright A.T."/>
            <person name="Boxma B."/>
            <person name="Van Alen T."/>
            <person name="Hackstein J.H."/>
            <person name="Baker S.E."/>
            <person name="Grigoriev I.V."/>
            <person name="O'Malley M.A."/>
        </authorList>
    </citation>
    <scope>NUCLEOTIDE SEQUENCE [LARGE SCALE GENOMIC DNA]</scope>
    <source>
        <strain evidence="9">finn</strain>
    </source>
</reference>
<keyword evidence="9" id="KW-1185">Reference proteome</keyword>
<evidence type="ECO:0000256" key="2">
    <source>
        <dbReference type="ARBA" id="ARBA00022574"/>
    </source>
</evidence>
<proteinExistence type="inferred from homology"/>
<evidence type="ECO:0000313" key="9">
    <source>
        <dbReference type="Proteomes" id="UP000193719"/>
    </source>
</evidence>
<feature type="region of interest" description="Disordered" evidence="6">
    <location>
        <begin position="1853"/>
        <end position="1888"/>
    </location>
</feature>
<evidence type="ECO:0000256" key="3">
    <source>
        <dbReference type="ARBA" id="ARBA00022737"/>
    </source>
</evidence>
<keyword evidence="3" id="KW-0677">Repeat</keyword>
<keyword evidence="5" id="KW-0175">Coiled coil</keyword>
<dbReference type="GO" id="GO:0005770">
    <property type="term" value="C:late endosome"/>
    <property type="evidence" value="ECO:0007669"/>
    <property type="project" value="TreeGrafter"/>
</dbReference>
<dbReference type="OrthoDB" id="289913at2759"/>
<keyword evidence="2 4" id="KW-0853">WD repeat</keyword>
<feature type="domain" description="Vacuolar protein sorting-associated protein 8 central" evidence="7">
    <location>
        <begin position="721"/>
        <end position="1001"/>
    </location>
</feature>
<dbReference type="STRING" id="1754191.A0A1Y1VLY2"/>
<dbReference type="PANTHER" id="PTHR12616">
    <property type="entry name" value="VACUOLAR PROTEIN SORTING VPS41"/>
    <property type="match status" value="1"/>
</dbReference>
<dbReference type="PROSITE" id="PS50082">
    <property type="entry name" value="WD_REPEATS_2"/>
    <property type="match status" value="1"/>
</dbReference>
<dbReference type="GO" id="GO:0030897">
    <property type="term" value="C:HOPS complex"/>
    <property type="evidence" value="ECO:0007669"/>
    <property type="project" value="TreeGrafter"/>
</dbReference>
<evidence type="ECO:0000256" key="4">
    <source>
        <dbReference type="PROSITE-ProRule" id="PRU00221"/>
    </source>
</evidence>
<dbReference type="InterPro" id="IPR025941">
    <property type="entry name" value="Vps8_central_dom"/>
</dbReference>
<sequence length="2379" mass="276402">MEKTDPIQVISCLETKFNKIIVPENELPKISSSKLKEKKSELEILKEQLLNFEKDNKISQSNSDNTTNYTFILTKIENIIEKIVLEIKLYEQFINKTENRLTLDEILKESNDLPEEYINDIQSLTSSKIQSFIDNNNIDVSQSVCSSLSSPTFKRNNLNSYYNVPPKSISRYRRNSESNPIVPSKSNFSNISIKVFGNQKENTMPPGPSDVFQWTKLRTISEQLYSKRIKDEIGMPTVFCIRKYIVFGMSNGAVLIYDLNQNLKVMFGFTSEGIDISPVTSIAISPDNAYVASGHQNGKITIWDIEQSTKIKEILPINNKSNNNKKMHQENSTITFIDFINPSEIISADNNGMIFYHLIQKILMIYYVNTTRLYGLKNGIEINQNFSPILSLSVLTKGNAKHPIEDTNIVAFSTTDAITVFSMKPEMNVQYCYKWNKNSVLDNENDFEPVTYSCLSWYPALKTEKVSNNSIKVNDPLLAYSYNNNLTIVRISKHRKYKNKFSFQFINVGNWKAKHNITLIRWLNSQYIVLMDNQENLIIFDVLLMNSIEKSDVCRKQILCQSINIDSSKLQSEAITYQHSVQSFKGRLCILCRTKFYIVSLFSWEERISALIRSGNIVEAISIAIDFYKNNSRHAVMNLPTDNERRMIDTGEYIEKLLVSYVNMTLVVPVDYEYINPEMSDKAVYQHLSHICFEVCITIGRFDLLYGHIYDKFSECHLQDIFFETLEIYILNHKIDKLYTEDNLNPSISEAFINYFYEKKWYSRLEECIILIDPQLLNIDNLIKIFRDKKLYKGLIYIYSHVLKDFISPIIDILMDLIEEKEINQSEKYDDLNQMMNVDTNNNFVKLKTRSENDIDYIKTNLKLQNSKDNLRSKSEGDVNKKSKEKSVKIIDTFINKDNEEEVTNIKKIYNKKKNDVEYMLYVFLAYSLSGKSFPFGLPNLDNAKEAKIQCYNFLFSKNYIKWQYKKEFKEIIIGISPYPYLKELFKRNTAEMLKVLGAAFEDASMNEEIILDPGYLKIDKDTSLINETNKFMNNNDIDYVDFDDADKSLKKVNYQYIIHILFDIIDNYDEFSNYEKLQFYEFICRMISKFSTFIYLEDNILEKIYNFLLDYKEDEYYIKFYNEKRISTDDLINSTLFVNSLGLTVWESRDIRQHSIQSILTIYNPPESKEKLIKKYRKAKYYKLCENIYIRKRNFSKIIECYLFDRYRQKDVYQCIFEILHLSTSYTSFSNNNSELDIIINSSNPDIINYSHLTTDQLNDIKNTITENVEDLLKIDCNRLAYVIILLFSPNSWLSIYQSLISNDLKYRFLKSILQLIFTLGPTIEITPSGNLAIEVLENKLINGSNNVINFQPKEVTFSSDIIEITPKVNKINNKKIKRNSKNEFTLVTENSSTNYKLIQELINRILCVLFYKKISTANLSETEEKKEGASKKYQITSPFLIFEQDINEVYIELICQCEPEQVMDYLKFIDETYKSYFYSTEKISEICRRYNVVDSSAWIMEKCGNINKALDCFLDYIQEQFDKINELIKKLDSSILNKDDIHYTVYGEIEEERLKPQIKTLFEIIEIQMKKAIDLCRRSESIYQDDKVTTDMRKGAKKSFNSKDLWYKLFITFVKPYCEFKKYVIDETSPIIKEIKKMESTLREKSNKKTLRFSKKAKENQIQFCDKEKFFENKNDENSIINDNTNEINTEVIDTNIKRESEGSVNNESNILITSEMCDDKDNDDINNKNKVNKNIIIDIWKDINLSNTLQFYIKTILNSMIGFISFPKLVVKLISEDKKDYSKYGEYKEIILLVIEMYNFEYNLLQSVNKITMEDIAQNTYFLNQDLHKAIRMDCRHCHLCHKKLITSLTSPSSISSNTSISSLSPISSKSPEAKDSFNSGCEDNDTVSKEKQAYHQFMAKGIIIKQDDSVVYFFCGHLFHKCCIYDYIINHPNFFSKLYSKYQKQYNEENKNSNNVSFTSFTSYDQEICHSQSSRGSFNYSSLGVYEKSSFWLKICPICDNDDSSQKSIYPQIIKRKTKTISYKKVEPYLPLSIPYNGLPERIQGTTSPTSPSMTLEEQFHKQTKGKLGTLPKHINKEKLNEDLSDKSTKASFTNNSKPRPPPLQIKTPKKKALTTNNKEQQITSLDQFEQLTNSVSKYEILSEIEYYQINGNQNSNHSEVGSNSERINKIRNKTLPSTFKSMDYQENNDYNRKEGAILGDEASSSKLVQSPTKTSFISNESGSITPTLITKMKSTPIFYSNHLSNSKKTPHSNSSISPTQQRLTTHPNYIFSLLDTNKKNDTYKLKLAPPTTPPSTNFILPSTHHTSQIPISQDQLTSPISKVSSISTTSPISAVLLSSPTANVSSLIYSDDTSQCLPEDELIFSKKNKGKEPI</sequence>
<accession>A0A1Y1VLY2</accession>
<dbReference type="InterPro" id="IPR019775">
    <property type="entry name" value="WD40_repeat_CS"/>
</dbReference>
<dbReference type="InterPro" id="IPR045111">
    <property type="entry name" value="Vps41/Vps8"/>
</dbReference>
<dbReference type="PROSITE" id="PS00678">
    <property type="entry name" value="WD_REPEATS_1"/>
    <property type="match status" value="1"/>
</dbReference>
<feature type="compositionally biased region" description="Low complexity" evidence="6">
    <location>
        <begin position="1853"/>
        <end position="1874"/>
    </location>
</feature>
<feature type="coiled-coil region" evidence="5">
    <location>
        <begin position="35"/>
        <end position="62"/>
    </location>
</feature>
<evidence type="ECO:0000259" key="7">
    <source>
        <dbReference type="Pfam" id="PF12816"/>
    </source>
</evidence>
<comment type="similarity">
    <text evidence="1">Belongs to the VPS8 family.</text>
</comment>
<dbReference type="InterPro" id="IPR001680">
    <property type="entry name" value="WD40_rpt"/>
</dbReference>
<dbReference type="PANTHER" id="PTHR12616:SF8">
    <property type="entry name" value="VACUOLAR PROTEIN SORTING-ASSOCIATED PROTEIN 8 HOMOLOG"/>
    <property type="match status" value="1"/>
</dbReference>
<protein>
    <recommendedName>
        <fullName evidence="7">Vacuolar protein sorting-associated protein 8 central domain-containing protein</fullName>
    </recommendedName>
</protein>
<feature type="region of interest" description="Disordered" evidence="6">
    <location>
        <begin position="2245"/>
        <end position="2266"/>
    </location>
</feature>
<dbReference type="EMBL" id="MCFH01000002">
    <property type="protein sequence ID" value="ORX59933.1"/>
    <property type="molecule type" value="Genomic_DNA"/>
</dbReference>
<dbReference type="SMART" id="SM00320">
    <property type="entry name" value="WD40"/>
    <property type="match status" value="1"/>
</dbReference>
<dbReference type="GO" id="GO:0006623">
    <property type="term" value="P:protein targeting to vacuole"/>
    <property type="evidence" value="ECO:0007669"/>
    <property type="project" value="InterPro"/>
</dbReference>
<dbReference type="GO" id="GO:0034058">
    <property type="term" value="P:endosomal vesicle fusion"/>
    <property type="evidence" value="ECO:0007669"/>
    <property type="project" value="TreeGrafter"/>
</dbReference>
<evidence type="ECO:0000256" key="1">
    <source>
        <dbReference type="ARBA" id="ARBA00009422"/>
    </source>
</evidence>
<evidence type="ECO:0000256" key="5">
    <source>
        <dbReference type="SAM" id="Coils"/>
    </source>
</evidence>
<feature type="repeat" description="WD" evidence="4">
    <location>
        <begin position="279"/>
        <end position="313"/>
    </location>
</feature>
<dbReference type="Proteomes" id="UP000193719">
    <property type="component" value="Unassembled WGS sequence"/>
</dbReference>
<evidence type="ECO:0000313" key="8">
    <source>
        <dbReference type="EMBL" id="ORX59933.1"/>
    </source>
</evidence>
<name>A0A1Y1VLY2_9FUNG</name>
<comment type="caution">
    <text evidence="8">The sequence shown here is derived from an EMBL/GenBank/DDBJ whole genome shotgun (WGS) entry which is preliminary data.</text>
</comment>
<dbReference type="InterPro" id="IPR036322">
    <property type="entry name" value="WD40_repeat_dom_sf"/>
</dbReference>
<reference evidence="8 9" key="2">
    <citation type="submission" date="2016-08" db="EMBL/GenBank/DDBJ databases">
        <title>Pervasive Adenine N6-methylation of Active Genes in Fungi.</title>
        <authorList>
            <consortium name="DOE Joint Genome Institute"/>
            <person name="Mondo S.J."/>
            <person name="Dannebaum R.O."/>
            <person name="Kuo R.C."/>
            <person name="Labutti K."/>
            <person name="Haridas S."/>
            <person name="Kuo A."/>
            <person name="Salamov A."/>
            <person name="Ahrendt S.R."/>
            <person name="Lipzen A."/>
            <person name="Sullivan W."/>
            <person name="Andreopoulos W.B."/>
            <person name="Clum A."/>
            <person name="Lindquist E."/>
            <person name="Daum C."/>
            <person name="Ramamoorthy G.K."/>
            <person name="Gryganskyi A."/>
            <person name="Culley D."/>
            <person name="Magnuson J.K."/>
            <person name="James T.Y."/>
            <person name="O'Malley M.A."/>
            <person name="Stajich J.E."/>
            <person name="Spatafora J.W."/>
            <person name="Visel A."/>
            <person name="Grigoriev I.V."/>
        </authorList>
    </citation>
    <scope>NUCLEOTIDE SEQUENCE [LARGE SCALE GENOMIC DNA]</scope>
    <source>
        <strain evidence="9">finn</strain>
    </source>
</reference>
<evidence type="ECO:0000256" key="6">
    <source>
        <dbReference type="SAM" id="MobiDB-lite"/>
    </source>
</evidence>
<dbReference type="Pfam" id="PF23410">
    <property type="entry name" value="Beta-prop_VPS8"/>
    <property type="match status" value="1"/>
</dbReference>
<organism evidence="8 9">
    <name type="scientific">Piromyces finnis</name>
    <dbReference type="NCBI Taxonomy" id="1754191"/>
    <lineage>
        <taxon>Eukaryota</taxon>
        <taxon>Fungi</taxon>
        <taxon>Fungi incertae sedis</taxon>
        <taxon>Chytridiomycota</taxon>
        <taxon>Chytridiomycota incertae sedis</taxon>
        <taxon>Neocallimastigomycetes</taxon>
        <taxon>Neocallimastigales</taxon>
        <taxon>Neocallimastigaceae</taxon>
        <taxon>Piromyces</taxon>
    </lineage>
</organism>
<dbReference type="Gene3D" id="2.130.10.10">
    <property type="entry name" value="YVTN repeat-like/Quinoprotein amine dehydrogenase"/>
    <property type="match status" value="1"/>
</dbReference>
<dbReference type="Pfam" id="PF12816">
    <property type="entry name" value="TPR_Vps8"/>
    <property type="match status" value="1"/>
</dbReference>
<feature type="compositionally biased region" description="Basic and acidic residues" evidence="6">
    <location>
        <begin position="2079"/>
        <end position="2093"/>
    </location>
</feature>